<keyword evidence="3" id="KW-0285">Flavoprotein</keyword>
<dbReference type="SUPFAM" id="SSF51905">
    <property type="entry name" value="FAD/NAD(P)-binding domain"/>
    <property type="match status" value="1"/>
</dbReference>
<comment type="similarity">
    <text evidence="2">Belongs to the class-I pyridine nucleotide-disulfide oxidoreductase family.</text>
</comment>
<feature type="domain" description="FAD/NAD(P)-binding" evidence="7">
    <location>
        <begin position="15"/>
        <end position="340"/>
    </location>
</feature>
<dbReference type="PRINTS" id="PR00411">
    <property type="entry name" value="PNDRDTASEI"/>
</dbReference>
<dbReference type="Pfam" id="PF07992">
    <property type="entry name" value="Pyr_redox_2"/>
    <property type="match status" value="1"/>
</dbReference>
<dbReference type="InterPro" id="IPR023753">
    <property type="entry name" value="FAD/NAD-binding_dom"/>
</dbReference>
<dbReference type="InterPro" id="IPR016156">
    <property type="entry name" value="FAD/NAD-linked_Rdtase_dimer_sf"/>
</dbReference>
<keyword evidence="5" id="KW-0520">NAD</keyword>
<accession>A0ABS7S522</accession>
<evidence type="ECO:0000259" key="7">
    <source>
        <dbReference type="Pfam" id="PF07992"/>
    </source>
</evidence>
<dbReference type="InterPro" id="IPR001100">
    <property type="entry name" value="Pyr_nuc-diS_OxRdtase"/>
</dbReference>
<evidence type="ECO:0000256" key="2">
    <source>
        <dbReference type="ARBA" id="ARBA00007532"/>
    </source>
</evidence>
<dbReference type="PANTHER" id="PTHR22912">
    <property type="entry name" value="DISULFIDE OXIDOREDUCTASE"/>
    <property type="match status" value="1"/>
</dbReference>
<comment type="caution">
    <text evidence="8">The sequence shown here is derived from an EMBL/GenBank/DDBJ whole genome shotgun (WGS) entry which is preliminary data.</text>
</comment>
<comment type="cofactor">
    <cofactor evidence="1">
        <name>FAD</name>
        <dbReference type="ChEBI" id="CHEBI:57692"/>
    </cofactor>
</comment>
<evidence type="ECO:0000313" key="8">
    <source>
        <dbReference type="EMBL" id="MBZ2194875.1"/>
    </source>
</evidence>
<dbReference type="InterPro" id="IPR050151">
    <property type="entry name" value="Class-I_Pyr_Nuc-Dis_Oxidored"/>
</dbReference>
<dbReference type="Pfam" id="PF02852">
    <property type="entry name" value="Pyr_redox_dim"/>
    <property type="match status" value="1"/>
</dbReference>
<dbReference type="PANTHER" id="PTHR22912:SF151">
    <property type="entry name" value="DIHYDROLIPOYL DEHYDROGENASE, MITOCHONDRIAL"/>
    <property type="match status" value="1"/>
</dbReference>
<dbReference type="Gene3D" id="3.30.390.30">
    <property type="match status" value="1"/>
</dbReference>
<organism evidence="8 9">
    <name type="scientific">Occultella gossypii</name>
    <dbReference type="NCBI Taxonomy" id="2800820"/>
    <lineage>
        <taxon>Bacteria</taxon>
        <taxon>Bacillati</taxon>
        <taxon>Actinomycetota</taxon>
        <taxon>Actinomycetes</taxon>
        <taxon>Micrococcales</taxon>
        <taxon>Ruaniaceae</taxon>
        <taxon>Occultella</taxon>
    </lineage>
</organism>
<dbReference type="Gene3D" id="3.50.50.60">
    <property type="entry name" value="FAD/NAD(P)-binding domain"/>
    <property type="match status" value="2"/>
</dbReference>
<sequence>MSEQGATQDRIEPEYDLIVIGGGAVGENVADRAVQGGLSVLLVENELVGGDCSYWACMPSKALLRSGAARRAAQRVAGARESVTGPLEVGAVLARRTSFTSDWDDSGQVDWVASAGIDLLRGRGRLAGERTVEVTTSSVEDDDAGETVVRRLRARHAVAVCTGSRAAVPDTPGLRAACPWTSREATSATEIPGRLAIIGGGVVAVEMATAYADLGASVTLLVRSGLLAKEEPFAGELVGAGLREAGVDVRLGVSVDEVTRPEAGGEVTLVLTDGSTLTADEVLVATGREPRTDDLGLDAVGLDDGSWLPTDETLRVLGGDGAPIDWLYAVGDANHRALLTHQGKYQARAAGDVIAARARGRAVDDAAWGTHVATADHRSVPQVTFADPEVASIGLTAAAAQRAGLPTRVLDYEIGQTAGGSLQADGYTGTARIVVDTEREVLVGATFVGQDVAELLHSATVAVVGEVPLHRLWHAVPSYPTMSEVWLRLLEAYGRPGQLDS</sequence>
<feature type="domain" description="Pyridine nucleotide-disulphide oxidoreductase dimerisation" evidence="6">
    <location>
        <begin position="380"/>
        <end position="486"/>
    </location>
</feature>
<dbReference type="RefSeq" id="WP_223402216.1">
    <property type="nucleotide sequence ID" value="NZ_JAGSHT010000002.1"/>
</dbReference>
<evidence type="ECO:0000259" key="6">
    <source>
        <dbReference type="Pfam" id="PF02852"/>
    </source>
</evidence>
<evidence type="ECO:0000256" key="5">
    <source>
        <dbReference type="ARBA" id="ARBA00023027"/>
    </source>
</evidence>
<dbReference type="PIRSF" id="PIRSF000350">
    <property type="entry name" value="Mercury_reductase_MerA"/>
    <property type="match status" value="1"/>
</dbReference>
<protein>
    <submittedName>
        <fullName evidence="8">NAD(P)/FAD-dependent oxidoreductase</fullName>
    </submittedName>
</protein>
<gene>
    <name evidence="8" type="ORF">KCQ71_01820</name>
</gene>
<dbReference type="InterPro" id="IPR036188">
    <property type="entry name" value="FAD/NAD-bd_sf"/>
</dbReference>
<dbReference type="EMBL" id="JAGSHT010000002">
    <property type="protein sequence ID" value="MBZ2194875.1"/>
    <property type="molecule type" value="Genomic_DNA"/>
</dbReference>
<dbReference type="PRINTS" id="PR00368">
    <property type="entry name" value="FADPNR"/>
</dbReference>
<dbReference type="SUPFAM" id="SSF55424">
    <property type="entry name" value="FAD/NAD-linked reductases, dimerisation (C-terminal) domain"/>
    <property type="match status" value="1"/>
</dbReference>
<evidence type="ECO:0000256" key="1">
    <source>
        <dbReference type="ARBA" id="ARBA00001974"/>
    </source>
</evidence>
<proteinExistence type="inferred from homology"/>
<dbReference type="InterPro" id="IPR004099">
    <property type="entry name" value="Pyr_nucl-diS_OxRdtase_dimer"/>
</dbReference>
<dbReference type="Proteomes" id="UP000826651">
    <property type="component" value="Unassembled WGS sequence"/>
</dbReference>
<keyword evidence="9" id="KW-1185">Reference proteome</keyword>
<name>A0ABS7S522_9MICO</name>
<keyword evidence="4" id="KW-0274">FAD</keyword>
<evidence type="ECO:0000256" key="3">
    <source>
        <dbReference type="ARBA" id="ARBA00022630"/>
    </source>
</evidence>
<reference evidence="8 9" key="1">
    <citation type="submission" date="2021-04" db="EMBL/GenBank/DDBJ databases">
        <title>Ruania sp. nov., isolated from sandy soil of mangrove forest.</title>
        <authorList>
            <person name="Ge X."/>
            <person name="Huang R."/>
            <person name="Liu W."/>
        </authorList>
    </citation>
    <scope>NUCLEOTIDE SEQUENCE [LARGE SCALE GENOMIC DNA]</scope>
    <source>
        <strain evidence="8 9">N2-46</strain>
    </source>
</reference>
<evidence type="ECO:0000256" key="4">
    <source>
        <dbReference type="ARBA" id="ARBA00022827"/>
    </source>
</evidence>
<evidence type="ECO:0000313" key="9">
    <source>
        <dbReference type="Proteomes" id="UP000826651"/>
    </source>
</evidence>